<keyword evidence="2" id="KW-1185">Reference proteome</keyword>
<gene>
    <name evidence="1" type="ORF">ACJIZ3_007517</name>
</gene>
<name>A0ABD3SAS6_9LAMI</name>
<proteinExistence type="predicted"/>
<accession>A0ABD3SAS6</accession>
<organism evidence="1 2">
    <name type="scientific">Penstemon smallii</name>
    <dbReference type="NCBI Taxonomy" id="265156"/>
    <lineage>
        <taxon>Eukaryota</taxon>
        <taxon>Viridiplantae</taxon>
        <taxon>Streptophyta</taxon>
        <taxon>Embryophyta</taxon>
        <taxon>Tracheophyta</taxon>
        <taxon>Spermatophyta</taxon>
        <taxon>Magnoliopsida</taxon>
        <taxon>eudicotyledons</taxon>
        <taxon>Gunneridae</taxon>
        <taxon>Pentapetalae</taxon>
        <taxon>asterids</taxon>
        <taxon>lamiids</taxon>
        <taxon>Lamiales</taxon>
        <taxon>Plantaginaceae</taxon>
        <taxon>Cheloneae</taxon>
        <taxon>Penstemon</taxon>
    </lineage>
</organism>
<dbReference type="AlphaFoldDB" id="A0ABD3SAS6"/>
<dbReference type="PANTHER" id="PTHR33132">
    <property type="entry name" value="OSJNBB0118P14.9 PROTEIN"/>
    <property type="match status" value="1"/>
</dbReference>
<reference evidence="1 2" key="1">
    <citation type="submission" date="2024-12" db="EMBL/GenBank/DDBJ databases">
        <title>The unique morphological basis and parallel evolutionary history of personate flowers in Penstemon.</title>
        <authorList>
            <person name="Depatie T.H."/>
            <person name="Wessinger C.A."/>
        </authorList>
    </citation>
    <scope>NUCLEOTIDE SEQUENCE [LARGE SCALE GENOMIC DNA]</scope>
    <source>
        <strain evidence="1">WTNN_2</strain>
        <tissue evidence="1">Leaf</tissue>
    </source>
</reference>
<comment type="caution">
    <text evidence="1">The sequence shown here is derived from an EMBL/GenBank/DDBJ whole genome shotgun (WGS) entry which is preliminary data.</text>
</comment>
<protein>
    <recommendedName>
        <fullName evidence="3">Serine-rich protein-like protein</fullName>
    </recommendedName>
</protein>
<dbReference type="EMBL" id="JBJXBP010000007">
    <property type="protein sequence ID" value="KAL3821612.1"/>
    <property type="molecule type" value="Genomic_DNA"/>
</dbReference>
<evidence type="ECO:0000313" key="2">
    <source>
        <dbReference type="Proteomes" id="UP001634393"/>
    </source>
</evidence>
<dbReference type="PANTHER" id="PTHR33132:SF135">
    <property type="entry name" value="OS02G0799700 PROTEIN"/>
    <property type="match status" value="1"/>
</dbReference>
<dbReference type="Proteomes" id="UP001634393">
    <property type="component" value="Unassembled WGS sequence"/>
</dbReference>
<evidence type="ECO:0000313" key="1">
    <source>
        <dbReference type="EMBL" id="KAL3821612.1"/>
    </source>
</evidence>
<sequence length="108" mass="11426">MAEEESSTISLSDQKHSSSKAKIFVPNLSLDTMKAAAPPSRLSSSIPSSPVVLRKAASVRQNCLCSPTTHAGSFRCRYHRNNNSSSGGLTRNGMSVGSKLSELAVCTL</sequence>
<evidence type="ECO:0008006" key="3">
    <source>
        <dbReference type="Google" id="ProtNLM"/>
    </source>
</evidence>